<dbReference type="AlphaFoldDB" id="A0AA48HM21"/>
<dbReference type="InterPro" id="IPR004843">
    <property type="entry name" value="Calcineurin-like_PHP"/>
</dbReference>
<feature type="domain" description="Calcineurin-like phosphoesterase" evidence="2">
    <location>
        <begin position="97"/>
        <end position="379"/>
    </location>
</feature>
<reference evidence="3" key="1">
    <citation type="submission" date="2023-01" db="EMBL/GenBank/DDBJ databases">
        <title>Complete genome sequence of Planctobacterium marinum strain Dej080120_11.</title>
        <authorList>
            <person name="Ueki S."/>
            <person name="Maruyama F."/>
        </authorList>
    </citation>
    <scope>NUCLEOTIDE SEQUENCE</scope>
    <source>
        <strain evidence="3">Dej080120_11</strain>
    </source>
</reference>
<dbReference type="GO" id="GO:0003993">
    <property type="term" value="F:acid phosphatase activity"/>
    <property type="evidence" value="ECO:0007669"/>
    <property type="project" value="InterPro"/>
</dbReference>
<dbReference type="KEGG" id="pmaw:MACH26_28070"/>
<dbReference type="Pfam" id="PF00149">
    <property type="entry name" value="Metallophos"/>
    <property type="match status" value="1"/>
</dbReference>
<dbReference type="Proteomes" id="UP001333710">
    <property type="component" value="Chromosome"/>
</dbReference>
<sequence>MHASATVASYGSYVILGEAPSGDNIAIARTVIDTNQTCPTVSEVVGGSDISMISRDNPNHFSVLVCEALIEFDKSYQINFASGAVLLPMAKSNPENILVYGDTGCSHCAAGTAAEPFKTLADAGAAKNADLVLHMGDYNYRGTSGKTFFSSYQDGKWQQLEEYTYDAGDGESLGEHCGQVPGQPFLSQSASNSNRPDIWENWQDDLFLPADSLMTSAPWIVARGNHELCSRAGPGYFYFLDHNTRLTGSKQLSCPIPDAGKDAEHNTVQIPNYVVSFEHLDIAVIDSANACDNSSQSPFTKKYKKVFSELESAVGENPAWLMTHRPIYGVEKPGSQAVPCTSKNDFSCINQMMQAALKQLKSKSLPAAVELIFTGHMHRFESVSFPGSKRAPNIVVGSSGVSLSSGAPYGANTTEVDGEKALVLSTSNSLTLNGVQYPSFGYMSVSVAEDGSWQSELLNPEIPEVIVTCNSEQKLGSGVCELGKGISVEH</sequence>
<dbReference type="SUPFAM" id="SSF56300">
    <property type="entry name" value="Metallo-dependent phosphatases"/>
    <property type="match status" value="1"/>
</dbReference>
<keyword evidence="1" id="KW-0732">Signal</keyword>
<dbReference type="PANTHER" id="PTHR22953:SF153">
    <property type="entry name" value="PURPLE ACID PHOSPHATASE"/>
    <property type="match status" value="1"/>
</dbReference>
<accession>A0AA48HM21</accession>
<gene>
    <name evidence="3" type="ORF">MACH26_28070</name>
</gene>
<dbReference type="InterPro" id="IPR029052">
    <property type="entry name" value="Metallo-depent_PP-like"/>
</dbReference>
<keyword evidence="4" id="KW-1185">Reference proteome</keyword>
<evidence type="ECO:0000313" key="3">
    <source>
        <dbReference type="EMBL" id="BDX07286.1"/>
    </source>
</evidence>
<dbReference type="EMBL" id="AP027272">
    <property type="protein sequence ID" value="BDX07286.1"/>
    <property type="molecule type" value="Genomic_DNA"/>
</dbReference>
<proteinExistence type="predicted"/>
<dbReference type="InterPro" id="IPR039331">
    <property type="entry name" value="PAPs-like"/>
</dbReference>
<evidence type="ECO:0000259" key="2">
    <source>
        <dbReference type="Pfam" id="PF00149"/>
    </source>
</evidence>
<evidence type="ECO:0000313" key="4">
    <source>
        <dbReference type="Proteomes" id="UP001333710"/>
    </source>
</evidence>
<evidence type="ECO:0000256" key="1">
    <source>
        <dbReference type="ARBA" id="ARBA00022729"/>
    </source>
</evidence>
<dbReference type="Gene3D" id="3.60.21.10">
    <property type="match status" value="1"/>
</dbReference>
<organism evidence="3 4">
    <name type="scientific">Planctobacterium marinum</name>
    <dbReference type="NCBI Taxonomy" id="1631968"/>
    <lineage>
        <taxon>Bacteria</taxon>
        <taxon>Pseudomonadati</taxon>
        <taxon>Pseudomonadota</taxon>
        <taxon>Gammaproteobacteria</taxon>
        <taxon>Alteromonadales</taxon>
        <taxon>Alteromonadaceae</taxon>
        <taxon>Planctobacterium</taxon>
    </lineage>
</organism>
<dbReference type="PANTHER" id="PTHR22953">
    <property type="entry name" value="ACID PHOSPHATASE RELATED"/>
    <property type="match status" value="1"/>
</dbReference>
<name>A0AA48HM21_9ALTE</name>
<protein>
    <recommendedName>
        <fullName evidence="2">Calcineurin-like phosphoesterase domain-containing protein</fullName>
    </recommendedName>
</protein>